<dbReference type="Proteomes" id="UP000789524">
    <property type="component" value="Unassembled WGS sequence"/>
</dbReference>
<dbReference type="InterPro" id="IPR001254">
    <property type="entry name" value="Trypsin_dom"/>
</dbReference>
<dbReference type="GO" id="GO:0006508">
    <property type="term" value="P:proteolysis"/>
    <property type="evidence" value="ECO:0007669"/>
    <property type="project" value="InterPro"/>
</dbReference>
<dbReference type="OrthoDB" id="6261922at2759"/>
<feature type="domain" description="Peptidase S1" evidence="1">
    <location>
        <begin position="54"/>
        <end position="142"/>
    </location>
</feature>
<dbReference type="InterPro" id="IPR009003">
    <property type="entry name" value="Peptidase_S1_PA"/>
</dbReference>
<evidence type="ECO:0000313" key="3">
    <source>
        <dbReference type="Proteomes" id="UP000789524"/>
    </source>
</evidence>
<evidence type="ECO:0000313" key="2">
    <source>
        <dbReference type="EMBL" id="CAG9558633.1"/>
    </source>
</evidence>
<dbReference type="Gene3D" id="2.40.10.10">
    <property type="entry name" value="Trypsin-like serine proteases"/>
    <property type="match status" value="1"/>
</dbReference>
<dbReference type="Pfam" id="PF00089">
    <property type="entry name" value="Trypsin"/>
    <property type="match status" value="1"/>
</dbReference>
<comment type="caution">
    <text evidence="2">The sequence shown here is derived from an EMBL/GenBank/DDBJ whole genome shotgun (WGS) entry which is preliminary data.</text>
</comment>
<gene>
    <name evidence="2" type="ORF">DCHRY22_LOCUS680</name>
</gene>
<protein>
    <submittedName>
        <fullName evidence="2">(African queen) hypothetical protein</fullName>
    </submittedName>
</protein>
<dbReference type="InterPro" id="IPR043504">
    <property type="entry name" value="Peptidase_S1_PA_chymotrypsin"/>
</dbReference>
<name>A0A8J2Q5K4_9NEOP</name>
<organism evidence="2 3">
    <name type="scientific">Danaus chrysippus</name>
    <name type="common">African queen</name>
    <dbReference type="NCBI Taxonomy" id="151541"/>
    <lineage>
        <taxon>Eukaryota</taxon>
        <taxon>Metazoa</taxon>
        <taxon>Ecdysozoa</taxon>
        <taxon>Arthropoda</taxon>
        <taxon>Hexapoda</taxon>
        <taxon>Insecta</taxon>
        <taxon>Pterygota</taxon>
        <taxon>Neoptera</taxon>
        <taxon>Endopterygota</taxon>
        <taxon>Lepidoptera</taxon>
        <taxon>Glossata</taxon>
        <taxon>Ditrysia</taxon>
        <taxon>Papilionoidea</taxon>
        <taxon>Nymphalidae</taxon>
        <taxon>Danainae</taxon>
        <taxon>Danaini</taxon>
        <taxon>Danaina</taxon>
        <taxon>Danaus</taxon>
        <taxon>Anosia</taxon>
    </lineage>
</organism>
<evidence type="ECO:0000259" key="1">
    <source>
        <dbReference type="Pfam" id="PF00089"/>
    </source>
</evidence>
<dbReference type="SUPFAM" id="SSF50494">
    <property type="entry name" value="Trypsin-like serine proteases"/>
    <property type="match status" value="1"/>
</dbReference>
<proteinExistence type="predicted"/>
<sequence length="143" mass="16150">MEEPYWSSNTTDESSESLFEVTGYPMTGDVPILNRKGKELCLPRGSQYYPGEMLDPMLRTVSLTITSPNYYCQGYRKHETPVRRGMFCTGMAREEHPTFPCLAVPGAPLVVRGKLAAILSWGFGCGYQNDLPLVYTDTKYYIK</sequence>
<reference evidence="2" key="1">
    <citation type="submission" date="2021-09" db="EMBL/GenBank/DDBJ databases">
        <authorList>
            <person name="Martin H S."/>
        </authorList>
    </citation>
    <scope>NUCLEOTIDE SEQUENCE</scope>
</reference>
<dbReference type="EMBL" id="CAKASE010000043">
    <property type="protein sequence ID" value="CAG9558633.1"/>
    <property type="molecule type" value="Genomic_DNA"/>
</dbReference>
<dbReference type="GO" id="GO:0004252">
    <property type="term" value="F:serine-type endopeptidase activity"/>
    <property type="evidence" value="ECO:0007669"/>
    <property type="project" value="InterPro"/>
</dbReference>
<dbReference type="AlphaFoldDB" id="A0A8J2Q5K4"/>
<accession>A0A8J2Q5K4</accession>
<keyword evidence="3" id="KW-1185">Reference proteome</keyword>